<sequence>MRVKWGMFVLAAMVFGLASCSDDEIDVRNSDASGTLYMRVMDAEGTVATSGDITLWTYEAGDTPKSLGKKVIDDDGIVYFGALLAGTYVANIRTTINEKDYEFEAAVQVIGDKRNSIYINAEDFTGDVNVAFTSGGKPLLASDLAVTVALVPKTPDNFVLQNDLHALWERKVYSGDLEDGKAVCEDLPTGYYYLLYKIPLTGDVYMYKGDGEEFEARMADHASHGVVHVDKGKTLTVLMDIDPVWYKLVSGWELLTASDNPTGDDRTNVFPFKEVHLMPDGNVKLLNRLDKMVDATWRYEDGELNIAESDGPWYIQAFEVDNTTWNLTHVTKNPDLGPFFDVTFSRMENE</sequence>
<dbReference type="AlphaFoldDB" id="A0AAU9CDY7"/>
<evidence type="ECO:0000313" key="2">
    <source>
        <dbReference type="EMBL" id="BDD10364.1"/>
    </source>
</evidence>
<evidence type="ECO:0000313" key="3">
    <source>
        <dbReference type="Proteomes" id="UP001348817"/>
    </source>
</evidence>
<reference evidence="2 3" key="1">
    <citation type="submission" date="2021-12" db="EMBL/GenBank/DDBJ databases">
        <title>Genome sequencing of bacteria with rrn-lacking chromosome and rrn-plasmid.</title>
        <authorList>
            <person name="Anda M."/>
            <person name="Iwasaki W."/>
        </authorList>
    </citation>
    <scope>NUCLEOTIDE SEQUENCE [LARGE SCALE GENOMIC DNA]</scope>
    <source>
        <strain evidence="2 3">DSM 100852</strain>
    </source>
</reference>
<dbReference type="EMBL" id="AP025314">
    <property type="protein sequence ID" value="BDD10364.1"/>
    <property type="molecule type" value="Genomic_DNA"/>
</dbReference>
<keyword evidence="1" id="KW-0732">Signal</keyword>
<protein>
    <submittedName>
        <fullName evidence="2">Uncharacterized protein</fullName>
    </submittedName>
</protein>
<evidence type="ECO:0000256" key="1">
    <source>
        <dbReference type="SAM" id="SignalP"/>
    </source>
</evidence>
<organism evidence="2 3">
    <name type="scientific">Fulvitalea axinellae</name>
    <dbReference type="NCBI Taxonomy" id="1182444"/>
    <lineage>
        <taxon>Bacteria</taxon>
        <taxon>Pseudomonadati</taxon>
        <taxon>Bacteroidota</taxon>
        <taxon>Cytophagia</taxon>
        <taxon>Cytophagales</taxon>
        <taxon>Persicobacteraceae</taxon>
        <taxon>Fulvitalea</taxon>
    </lineage>
</organism>
<feature type="signal peptide" evidence="1">
    <location>
        <begin position="1"/>
        <end position="20"/>
    </location>
</feature>
<accession>A0AAU9CDY7</accession>
<dbReference type="KEGG" id="fax:FUAX_27960"/>
<keyword evidence="3" id="KW-1185">Reference proteome</keyword>
<dbReference type="Proteomes" id="UP001348817">
    <property type="component" value="Chromosome"/>
</dbReference>
<name>A0AAU9CDY7_9BACT</name>
<gene>
    <name evidence="2" type="ORF">FUAX_27960</name>
</gene>
<dbReference type="RefSeq" id="WP_338391924.1">
    <property type="nucleotide sequence ID" value="NZ_AP025314.1"/>
</dbReference>
<dbReference type="PROSITE" id="PS51257">
    <property type="entry name" value="PROKAR_LIPOPROTEIN"/>
    <property type="match status" value="1"/>
</dbReference>
<feature type="chain" id="PRO_5043594305" evidence="1">
    <location>
        <begin position="21"/>
        <end position="350"/>
    </location>
</feature>
<proteinExistence type="predicted"/>